<keyword evidence="3" id="KW-1185">Reference proteome</keyword>
<evidence type="ECO:0000313" key="2">
    <source>
        <dbReference type="EMBL" id="PKI81329.1"/>
    </source>
</evidence>
<gene>
    <name evidence="2" type="ORF">CP960_04840</name>
</gene>
<dbReference type="AlphaFoldDB" id="A0A2N1J450"/>
<proteinExistence type="inferred from homology"/>
<evidence type="ECO:0000313" key="3">
    <source>
        <dbReference type="Proteomes" id="UP000233248"/>
    </source>
</evidence>
<dbReference type="EMBL" id="NXIF01000018">
    <property type="protein sequence ID" value="PKI81329.1"/>
    <property type="molecule type" value="Genomic_DNA"/>
</dbReference>
<comment type="caution">
    <text evidence="2">The sequence shown here is derived from an EMBL/GenBank/DDBJ whole genome shotgun (WGS) entry which is preliminary data.</text>
</comment>
<dbReference type="InterPro" id="IPR002852">
    <property type="entry name" value="UPF0251"/>
</dbReference>
<organism evidence="2 3">
    <name type="scientific">Malaciobacter halophilus</name>
    <dbReference type="NCBI Taxonomy" id="197482"/>
    <lineage>
        <taxon>Bacteria</taxon>
        <taxon>Pseudomonadati</taxon>
        <taxon>Campylobacterota</taxon>
        <taxon>Epsilonproteobacteria</taxon>
        <taxon>Campylobacterales</taxon>
        <taxon>Arcobacteraceae</taxon>
        <taxon>Malaciobacter</taxon>
    </lineage>
</organism>
<dbReference type="OrthoDB" id="280278at2"/>
<dbReference type="PANTHER" id="PTHR37478:SF2">
    <property type="entry name" value="UPF0251 PROTEIN TK0562"/>
    <property type="match status" value="1"/>
</dbReference>
<keyword evidence="2" id="KW-0238">DNA-binding</keyword>
<dbReference type="KEGG" id="ahs:AHALO_2070"/>
<dbReference type="InterPro" id="IPR036105">
    <property type="entry name" value="DiNase_FeMo-co_biosyn_sf"/>
</dbReference>
<reference evidence="2 3" key="1">
    <citation type="submission" date="2017-09" db="EMBL/GenBank/DDBJ databases">
        <title>Genomics of the genus Arcobacter.</title>
        <authorList>
            <person name="Perez-Cataluna A."/>
            <person name="Figueras M.J."/>
            <person name="Salas-Masso N."/>
        </authorList>
    </citation>
    <scope>NUCLEOTIDE SEQUENCE [LARGE SCALE GENOMIC DNA]</scope>
    <source>
        <strain evidence="2 3">DSM 18005</strain>
    </source>
</reference>
<dbReference type="RefSeq" id="WP_101184266.1">
    <property type="nucleotide sequence ID" value="NZ_CP031218.1"/>
</dbReference>
<dbReference type="GO" id="GO:0003677">
    <property type="term" value="F:DNA binding"/>
    <property type="evidence" value="ECO:0007669"/>
    <property type="project" value="UniProtKB-KW"/>
</dbReference>
<comment type="similarity">
    <text evidence="1">Belongs to the UPF0251 family.</text>
</comment>
<dbReference type="Pfam" id="PF02001">
    <property type="entry name" value="DUF134"/>
    <property type="match status" value="1"/>
</dbReference>
<dbReference type="PANTHER" id="PTHR37478">
    <property type="match status" value="1"/>
</dbReference>
<name>A0A2N1J450_9BACT</name>
<protein>
    <submittedName>
        <fullName evidence="2">DNA-binding protein</fullName>
    </submittedName>
</protein>
<dbReference type="Proteomes" id="UP000233248">
    <property type="component" value="Unassembled WGS sequence"/>
</dbReference>
<accession>A0A2N1J450</accession>
<sequence length="195" mass="22332">MARDKNQRELNFKPLFKKFGQTEIENNNEIALLHEEIEAIYLMDLLGLYQEDAAKKMNVSRPTFSRIIRNARHKVANSLIGGAKLHIHDQKDSYLVAVCSDDEDTLSNCTAKGKYILIFEILHKEYKLLKSIENPVFFQKQKPGMILPKLLVEHNVNFFLACEVGAGLKNSLLSKGIYTILKKRIKFDDLANIPI</sequence>
<dbReference type="SUPFAM" id="SSF53146">
    <property type="entry name" value="Nitrogenase accessory factor-like"/>
    <property type="match status" value="1"/>
</dbReference>
<evidence type="ECO:0000256" key="1">
    <source>
        <dbReference type="ARBA" id="ARBA00009350"/>
    </source>
</evidence>
<dbReference type="Gene3D" id="3.30.420.130">
    <property type="entry name" value="Dinitrogenase iron-molybdenum cofactor biosynthesis domain"/>
    <property type="match status" value="1"/>
</dbReference>